<feature type="region of interest" description="Disordered" evidence="1">
    <location>
        <begin position="164"/>
        <end position="219"/>
    </location>
</feature>
<proteinExistence type="predicted"/>
<dbReference type="EMBL" id="MT142136">
    <property type="protein sequence ID" value="QJA75034.1"/>
    <property type="molecule type" value="Genomic_DNA"/>
</dbReference>
<feature type="region of interest" description="Disordered" evidence="1">
    <location>
        <begin position="73"/>
        <end position="110"/>
    </location>
</feature>
<feature type="compositionally biased region" description="Polar residues" evidence="1">
    <location>
        <begin position="183"/>
        <end position="195"/>
    </location>
</feature>
<sequence>MEDTGANPVEGGTPETDWKAKYEEIAPKADKYDKLEPQYKGLQRELNKARTEHVSKADIAALEDRIAAALDAMSQSEDDDIPKRKPRPSEVVKAARPQETRPDIPPDISADAKRALRLMDRLNLSEAEKERMKNDYEPSDAVDKLEKDLETKITKDATEAALQNFRQAQKATGATKGDGLPSASGSRSFTRSQIGEMSYAEYKANEKDIDAATREGRIS</sequence>
<feature type="compositionally biased region" description="Basic and acidic residues" evidence="1">
    <location>
        <begin position="96"/>
        <end position="110"/>
    </location>
</feature>
<name>A0A6M3JYP9_9ZZZZ</name>
<protein>
    <submittedName>
        <fullName evidence="2">Uncharacterized protein</fullName>
    </submittedName>
</protein>
<feature type="compositionally biased region" description="Basic and acidic residues" evidence="1">
    <location>
        <begin position="203"/>
        <end position="219"/>
    </location>
</feature>
<accession>A0A6M3JYP9</accession>
<reference evidence="2" key="1">
    <citation type="submission" date="2020-03" db="EMBL/GenBank/DDBJ databases">
        <title>The deep terrestrial virosphere.</title>
        <authorList>
            <person name="Holmfeldt K."/>
            <person name="Nilsson E."/>
            <person name="Simone D."/>
            <person name="Lopez-Fernandez M."/>
            <person name="Wu X."/>
            <person name="de Brujin I."/>
            <person name="Lundin D."/>
            <person name="Andersson A."/>
            <person name="Bertilsson S."/>
            <person name="Dopson M."/>
        </authorList>
    </citation>
    <scope>NUCLEOTIDE SEQUENCE</scope>
    <source>
        <strain evidence="2">MM415A01881</strain>
    </source>
</reference>
<feature type="compositionally biased region" description="Basic and acidic residues" evidence="1">
    <location>
        <begin position="81"/>
        <end position="90"/>
    </location>
</feature>
<evidence type="ECO:0000313" key="2">
    <source>
        <dbReference type="EMBL" id="QJA75034.1"/>
    </source>
</evidence>
<evidence type="ECO:0000256" key="1">
    <source>
        <dbReference type="SAM" id="MobiDB-lite"/>
    </source>
</evidence>
<gene>
    <name evidence="2" type="ORF">MM415A01881_0010</name>
</gene>
<dbReference type="AlphaFoldDB" id="A0A6M3JYP9"/>
<organism evidence="2">
    <name type="scientific">viral metagenome</name>
    <dbReference type="NCBI Taxonomy" id="1070528"/>
    <lineage>
        <taxon>unclassified sequences</taxon>
        <taxon>metagenomes</taxon>
        <taxon>organismal metagenomes</taxon>
    </lineage>
</organism>